<proteinExistence type="predicted"/>
<feature type="signal peptide" evidence="2">
    <location>
        <begin position="1"/>
        <end position="21"/>
    </location>
</feature>
<evidence type="ECO:0000313" key="3">
    <source>
        <dbReference type="EMBL" id="OGC22373.1"/>
    </source>
</evidence>
<name>A0A1F4SRS9_UNCSA</name>
<sequence>MKKTIALFVALAFILSVASLAFGRTLEEEKAAVRDYLKVIDAKIIKYRNQGNTTKVTVLQKEKSATLKRWEKVKAELMAQDEVTPPPQPTPPPPPPVKKPQMVSAPSAGLLGMGIETAVEVGMIGGLVGLTGNVIIPDPMQLGSMIGLSDKAISYKLGVGYAQGNDVNSNAWKAVPIIVDGVITLPADMMEGLSTFIGGGINYVAYRTGQTSGSIGGQIYVGAEGDLGLGGNTYGEVGYSVLRTGTSTKGQYTSKSVTVLIGQKIMF</sequence>
<reference evidence="3 4" key="1">
    <citation type="journal article" date="2016" name="Nat. Commun.">
        <title>Thousands of microbial genomes shed light on interconnected biogeochemical processes in an aquifer system.</title>
        <authorList>
            <person name="Anantharaman K."/>
            <person name="Brown C.T."/>
            <person name="Hug L.A."/>
            <person name="Sharon I."/>
            <person name="Castelle C.J."/>
            <person name="Probst A.J."/>
            <person name="Thomas B.C."/>
            <person name="Singh A."/>
            <person name="Wilkins M.J."/>
            <person name="Karaoz U."/>
            <person name="Brodie E.L."/>
            <person name="Williams K.H."/>
            <person name="Hubbard S.S."/>
            <person name="Banfield J.F."/>
        </authorList>
    </citation>
    <scope>NUCLEOTIDE SEQUENCE [LARGE SCALE GENOMIC DNA]</scope>
</reference>
<evidence type="ECO:0000256" key="2">
    <source>
        <dbReference type="SAM" id="SignalP"/>
    </source>
</evidence>
<organism evidence="3 4">
    <name type="scientific">candidate division WOR-1 bacterium RIFOXYB2_FULL_37_13</name>
    <dbReference type="NCBI Taxonomy" id="1802579"/>
    <lineage>
        <taxon>Bacteria</taxon>
        <taxon>Bacillati</taxon>
        <taxon>Saganbacteria</taxon>
    </lineage>
</organism>
<dbReference type="EMBL" id="MEUB01000029">
    <property type="protein sequence ID" value="OGC22373.1"/>
    <property type="molecule type" value="Genomic_DNA"/>
</dbReference>
<evidence type="ECO:0008006" key="5">
    <source>
        <dbReference type="Google" id="ProtNLM"/>
    </source>
</evidence>
<feature type="region of interest" description="Disordered" evidence="1">
    <location>
        <begin position="79"/>
        <end position="103"/>
    </location>
</feature>
<dbReference type="Proteomes" id="UP000178417">
    <property type="component" value="Unassembled WGS sequence"/>
</dbReference>
<dbReference type="AlphaFoldDB" id="A0A1F4SRS9"/>
<gene>
    <name evidence="3" type="ORF">A2310_01775</name>
</gene>
<keyword evidence="2" id="KW-0732">Signal</keyword>
<protein>
    <recommendedName>
        <fullName evidence="5">Outer membrane protein beta-barrel domain-containing protein</fullName>
    </recommendedName>
</protein>
<feature type="chain" id="PRO_5009514421" description="Outer membrane protein beta-barrel domain-containing protein" evidence="2">
    <location>
        <begin position="22"/>
        <end position="267"/>
    </location>
</feature>
<comment type="caution">
    <text evidence="3">The sequence shown here is derived from an EMBL/GenBank/DDBJ whole genome shotgun (WGS) entry which is preliminary data.</text>
</comment>
<evidence type="ECO:0000313" key="4">
    <source>
        <dbReference type="Proteomes" id="UP000178417"/>
    </source>
</evidence>
<evidence type="ECO:0000256" key="1">
    <source>
        <dbReference type="SAM" id="MobiDB-lite"/>
    </source>
</evidence>
<feature type="compositionally biased region" description="Pro residues" evidence="1">
    <location>
        <begin position="84"/>
        <end position="98"/>
    </location>
</feature>
<accession>A0A1F4SRS9</accession>